<dbReference type="GO" id="GO:0004048">
    <property type="term" value="F:anthranilate phosphoribosyltransferase activity"/>
    <property type="evidence" value="ECO:0007669"/>
    <property type="project" value="UniProtKB-EC"/>
</dbReference>
<comment type="caution">
    <text evidence="5">Lacks conserved residue(s) required for the propagation of feature annotation.</text>
</comment>
<feature type="binding site" evidence="5">
    <location>
        <position position="122"/>
    </location>
    <ligand>
        <name>anthranilate</name>
        <dbReference type="ChEBI" id="CHEBI:16567"/>
        <label>1</label>
    </ligand>
</feature>
<dbReference type="NCBIfam" id="TIGR01245">
    <property type="entry name" value="trpD"/>
    <property type="match status" value="1"/>
</dbReference>
<comment type="subunit">
    <text evidence="5">Homodimer.</text>
</comment>
<evidence type="ECO:0000256" key="3">
    <source>
        <dbReference type="ARBA" id="ARBA00022822"/>
    </source>
</evidence>
<feature type="binding site" evidence="5">
    <location>
        <position position="99"/>
    </location>
    <ligand>
        <name>5-phospho-alpha-D-ribose 1-diphosphate</name>
        <dbReference type="ChEBI" id="CHEBI:58017"/>
    </ligand>
</feature>
<evidence type="ECO:0000256" key="4">
    <source>
        <dbReference type="ARBA" id="ARBA00023141"/>
    </source>
</evidence>
<dbReference type="EMBL" id="CP134500">
    <property type="protein sequence ID" value="WNF31289.1"/>
    <property type="molecule type" value="Genomic_DNA"/>
</dbReference>
<feature type="binding site" evidence="5">
    <location>
        <position position="91"/>
    </location>
    <ligand>
        <name>anthranilate</name>
        <dbReference type="ChEBI" id="CHEBI:16567"/>
        <label>1</label>
    </ligand>
</feature>
<evidence type="ECO:0000259" key="6">
    <source>
        <dbReference type="Pfam" id="PF00591"/>
    </source>
</evidence>
<evidence type="ECO:0000313" key="8">
    <source>
        <dbReference type="EMBL" id="WNF31289.1"/>
    </source>
</evidence>
<comment type="pathway">
    <text evidence="5">Amino-acid biosynthesis; L-tryptophan biosynthesis; L-tryptophan from chorismate: step 2/5.</text>
</comment>
<organism evidence="8 9">
    <name type="scientific">Streptomyces durocortorensis</name>
    <dbReference type="NCBI Taxonomy" id="2811104"/>
    <lineage>
        <taxon>Bacteria</taxon>
        <taxon>Bacillati</taxon>
        <taxon>Actinomycetota</taxon>
        <taxon>Actinomycetes</taxon>
        <taxon>Kitasatosporales</taxon>
        <taxon>Streptomycetaceae</taxon>
        <taxon>Streptomyces</taxon>
    </lineage>
</organism>
<dbReference type="Gene3D" id="1.20.970.10">
    <property type="entry name" value="Transferase, Pyrimidine Nucleoside Phosphorylase, Chain C"/>
    <property type="match status" value="1"/>
</dbReference>
<dbReference type="EC" id="2.4.2.18" evidence="5"/>
<feature type="binding site" evidence="5">
    <location>
        <begin position="94"/>
        <end position="95"/>
    </location>
    <ligand>
        <name>5-phospho-alpha-D-ribose 1-diphosphate</name>
        <dbReference type="ChEBI" id="CHEBI:58017"/>
    </ligand>
</feature>
<dbReference type="SUPFAM" id="SSF52418">
    <property type="entry name" value="Nucleoside phosphorylase/phosphoribosyltransferase catalytic domain"/>
    <property type="match status" value="1"/>
</dbReference>
<gene>
    <name evidence="5 8" type="primary">trpD</name>
    <name evidence="8" type="ORF">RI138_14965</name>
</gene>
<evidence type="ECO:0000256" key="2">
    <source>
        <dbReference type="ARBA" id="ARBA00022679"/>
    </source>
</evidence>
<dbReference type="PANTHER" id="PTHR43285:SF2">
    <property type="entry name" value="ANTHRANILATE PHOSPHORIBOSYLTRANSFERASE"/>
    <property type="match status" value="1"/>
</dbReference>
<keyword evidence="1 5" id="KW-0328">Glycosyltransferase</keyword>
<keyword evidence="9" id="KW-1185">Reference proteome</keyword>
<protein>
    <recommendedName>
        <fullName evidence="5">Anthranilate phosphoribosyltransferase</fullName>
        <ecNumber evidence="5">2.4.2.18</ecNumber>
    </recommendedName>
</protein>
<reference evidence="8 9" key="1">
    <citation type="submission" date="2023-09" db="EMBL/GenBank/DDBJ databases">
        <title>Genome completion map analysis of the actinomycetes C11-1.</title>
        <authorList>
            <person name="Qin P."/>
            <person name="Guan P."/>
        </authorList>
    </citation>
    <scope>NUCLEOTIDE SEQUENCE [LARGE SCALE GENOMIC DNA]</scope>
    <source>
        <strain evidence="8 9">C11-1</strain>
    </source>
</reference>
<evidence type="ECO:0000313" key="9">
    <source>
        <dbReference type="Proteomes" id="UP001303236"/>
    </source>
</evidence>
<comment type="cofactor">
    <cofactor evidence="5">
        <name>Mg(2+)</name>
        <dbReference type="ChEBI" id="CHEBI:18420"/>
    </cofactor>
    <text evidence="5">Binds 2 magnesium ions per monomer.</text>
</comment>
<comment type="function">
    <text evidence="5">Catalyzes the transfer of the phosphoribosyl group of 5-phosphorylribose-1-pyrophosphate (PRPP) to anthranilate to yield N-(5'-phosphoribosyl)-anthranilate (PRA).</text>
</comment>
<proteinExistence type="inferred from homology"/>
<evidence type="ECO:0000256" key="1">
    <source>
        <dbReference type="ARBA" id="ARBA00022676"/>
    </source>
</evidence>
<feature type="binding site" evidence="5">
    <location>
        <position position="235"/>
    </location>
    <ligand>
        <name>Mg(2+)</name>
        <dbReference type="ChEBI" id="CHEBI:18420"/>
        <label>2</label>
    </ligand>
</feature>
<dbReference type="PANTHER" id="PTHR43285">
    <property type="entry name" value="ANTHRANILATE PHOSPHORIBOSYLTRANSFERASE"/>
    <property type="match status" value="1"/>
</dbReference>
<feature type="domain" description="Glycosyl transferase family 3 N-terminal" evidence="7">
    <location>
        <begin position="16"/>
        <end position="74"/>
    </location>
</feature>
<dbReference type="InterPro" id="IPR005940">
    <property type="entry name" value="Anthranilate_Pribosyl_Tfrase"/>
</dbReference>
<dbReference type="HAMAP" id="MF_00211">
    <property type="entry name" value="TrpD"/>
    <property type="match status" value="1"/>
</dbReference>
<feature type="binding site" evidence="5">
    <location>
        <position position="236"/>
    </location>
    <ligand>
        <name>Mg(2+)</name>
        <dbReference type="ChEBI" id="CHEBI:18420"/>
        <label>2</label>
    </ligand>
</feature>
<dbReference type="SUPFAM" id="SSF47648">
    <property type="entry name" value="Nucleoside phosphorylase/phosphoribosyltransferase N-terminal domain"/>
    <property type="match status" value="1"/>
</dbReference>
<keyword evidence="5" id="KW-0479">Metal-binding</keyword>
<dbReference type="InterPro" id="IPR035902">
    <property type="entry name" value="Nuc_phospho_transferase"/>
</dbReference>
<feature type="domain" description="Glycosyl transferase family 3" evidence="6">
    <location>
        <begin position="85"/>
        <end position="338"/>
    </location>
</feature>
<keyword evidence="3 5" id="KW-0822">Tryptophan biosynthesis</keyword>
<dbReference type="Proteomes" id="UP001303236">
    <property type="component" value="Chromosome"/>
</dbReference>
<keyword evidence="4 5" id="KW-0057">Aromatic amino acid biosynthesis</keyword>
<evidence type="ECO:0000259" key="7">
    <source>
        <dbReference type="Pfam" id="PF02885"/>
    </source>
</evidence>
<evidence type="ECO:0000256" key="5">
    <source>
        <dbReference type="HAMAP-Rule" id="MF_00211"/>
    </source>
</evidence>
<feature type="binding site" evidence="5">
    <location>
        <position position="131"/>
    </location>
    <ligand>
        <name>5-phospho-alpha-D-ribose 1-diphosphate</name>
        <dbReference type="ChEBI" id="CHEBI:58017"/>
    </ligand>
</feature>
<keyword evidence="5" id="KW-0460">Magnesium</keyword>
<feature type="binding site" evidence="5">
    <location>
        <position position="103"/>
    </location>
    <ligand>
        <name>Mg(2+)</name>
        <dbReference type="ChEBI" id="CHEBI:18420"/>
        <label>1</label>
    </ligand>
</feature>
<dbReference type="InterPro" id="IPR036320">
    <property type="entry name" value="Glycosyl_Trfase_fam3_N_dom_sf"/>
</dbReference>
<feature type="binding site" evidence="5">
    <location>
        <position position="236"/>
    </location>
    <ligand>
        <name>Mg(2+)</name>
        <dbReference type="ChEBI" id="CHEBI:18420"/>
        <label>1</label>
    </ligand>
</feature>
<dbReference type="InterPro" id="IPR017459">
    <property type="entry name" value="Glycosyl_Trfase_fam3_N_dom"/>
</dbReference>
<comment type="catalytic activity">
    <reaction evidence="5">
        <text>N-(5-phospho-beta-D-ribosyl)anthranilate + diphosphate = 5-phospho-alpha-D-ribose 1-diphosphate + anthranilate</text>
        <dbReference type="Rhea" id="RHEA:11768"/>
        <dbReference type="ChEBI" id="CHEBI:16567"/>
        <dbReference type="ChEBI" id="CHEBI:18277"/>
        <dbReference type="ChEBI" id="CHEBI:33019"/>
        <dbReference type="ChEBI" id="CHEBI:58017"/>
        <dbReference type="EC" id="2.4.2.18"/>
    </reaction>
</comment>
<feature type="binding site" evidence="5">
    <location>
        <position position="177"/>
    </location>
    <ligand>
        <name>anthranilate</name>
        <dbReference type="ChEBI" id="CHEBI:16567"/>
        <label>2</label>
    </ligand>
</feature>
<keyword evidence="5" id="KW-0028">Amino-acid biosynthesis</keyword>
<dbReference type="Pfam" id="PF02885">
    <property type="entry name" value="Glycos_trans_3N"/>
    <property type="match status" value="1"/>
</dbReference>
<accession>A0ABY9W729</accession>
<feature type="binding site" evidence="5">
    <location>
        <begin position="101"/>
        <end position="104"/>
    </location>
    <ligand>
        <name>5-phospho-alpha-D-ribose 1-diphosphate</name>
        <dbReference type="ChEBI" id="CHEBI:58017"/>
    </ligand>
</feature>
<feature type="binding site" evidence="5">
    <location>
        <begin position="119"/>
        <end position="127"/>
    </location>
    <ligand>
        <name>5-phospho-alpha-D-ribose 1-diphosphate</name>
        <dbReference type="ChEBI" id="CHEBI:58017"/>
    </ligand>
</feature>
<name>A0ABY9W729_9ACTN</name>
<dbReference type="InterPro" id="IPR000312">
    <property type="entry name" value="Glycosyl_Trfase_fam3"/>
</dbReference>
<sequence length="357" mass="36280">MAADVAAHPRRRSWAEIINSLLAGRNLTGAETAWAMDQVMSGQAGGARLAGLLVALRAKGETVEEVEGLVRAMYWHAVPLDVPGPTLDIVGTGGDGSDSLNISTMSAVVAAAAGARVVKHGNRSASSACGSADVLEELGVRLDVPASELPALVDESGIVFCFAPNFHPAMRHAAGPRRELGIRTVFNALGPLTNPASPTAQAVGVADASLAPLIADVLARRGVSALVFRGDDGMDELTVTTTSTVWSVSEGDVRRETFDPRDIGIPLSPAGALRGGDRTHNAGAARRILAGGQGPGRDAVLLSAAAGLAALAPSHAPIAERLATGVRQAAAAIDSGAAEATLERWAALTGKLTANAG</sequence>
<keyword evidence="2 5" id="KW-0808">Transferase</keyword>
<feature type="binding site" evidence="5">
    <location>
        <position position="91"/>
    </location>
    <ligand>
        <name>5-phospho-alpha-D-ribose 1-diphosphate</name>
        <dbReference type="ChEBI" id="CHEBI:58017"/>
    </ligand>
</feature>
<comment type="similarity">
    <text evidence="5">Belongs to the anthranilate phosphoribosyltransferase family.</text>
</comment>
<dbReference type="Gene3D" id="3.40.1030.10">
    <property type="entry name" value="Nucleoside phosphorylase/phosphoribosyltransferase catalytic domain"/>
    <property type="match status" value="1"/>
</dbReference>
<dbReference type="Pfam" id="PF00591">
    <property type="entry name" value="Glycos_transf_3"/>
    <property type="match status" value="1"/>
</dbReference>